<dbReference type="PANTHER" id="PTHR30290">
    <property type="entry name" value="PERIPLASMIC BINDING COMPONENT OF ABC TRANSPORTER"/>
    <property type="match status" value="1"/>
</dbReference>
<dbReference type="Gene3D" id="3.40.190.10">
    <property type="entry name" value="Periplasmic binding protein-like II"/>
    <property type="match status" value="1"/>
</dbReference>
<dbReference type="PIRSF" id="PIRSF002741">
    <property type="entry name" value="MppA"/>
    <property type="match status" value="1"/>
</dbReference>
<dbReference type="PANTHER" id="PTHR30290:SF64">
    <property type="entry name" value="ABC TRANSPORTER PERIPLASMIC BINDING PROTEIN"/>
    <property type="match status" value="1"/>
</dbReference>
<evidence type="ECO:0000313" key="6">
    <source>
        <dbReference type="Proteomes" id="UP000244092"/>
    </source>
</evidence>
<dbReference type="Gene3D" id="3.10.105.10">
    <property type="entry name" value="Dipeptide-binding Protein, Domain 3"/>
    <property type="match status" value="1"/>
</dbReference>
<evidence type="ECO:0000256" key="2">
    <source>
        <dbReference type="ARBA" id="ARBA00005695"/>
    </source>
</evidence>
<reference evidence="5 6" key="1">
    <citation type="submission" date="2018-04" db="EMBL/GenBank/DDBJ databases">
        <title>Genomic Encyclopedia of Archaeal and Bacterial Type Strains, Phase II (KMG-II): from individual species to whole genera.</title>
        <authorList>
            <person name="Goeker M."/>
        </authorList>
    </citation>
    <scope>NUCLEOTIDE SEQUENCE [LARGE SCALE GENOMIC DNA]</scope>
    <source>
        <strain evidence="5 6">DSM 12244</strain>
    </source>
</reference>
<organism evidence="5 6">
    <name type="scientific">Sulfitobacter mediterraneus</name>
    <dbReference type="NCBI Taxonomy" id="83219"/>
    <lineage>
        <taxon>Bacteria</taxon>
        <taxon>Pseudomonadati</taxon>
        <taxon>Pseudomonadota</taxon>
        <taxon>Alphaproteobacteria</taxon>
        <taxon>Rhodobacterales</taxon>
        <taxon>Roseobacteraceae</taxon>
        <taxon>Sulfitobacter</taxon>
    </lineage>
</organism>
<dbReference type="GO" id="GO:1904680">
    <property type="term" value="F:peptide transmembrane transporter activity"/>
    <property type="evidence" value="ECO:0007669"/>
    <property type="project" value="TreeGrafter"/>
</dbReference>
<comment type="caution">
    <text evidence="5">The sequence shown here is derived from an EMBL/GenBank/DDBJ whole genome shotgun (WGS) entry which is preliminary data.</text>
</comment>
<dbReference type="Pfam" id="PF00496">
    <property type="entry name" value="SBP_bac_5"/>
    <property type="match status" value="1"/>
</dbReference>
<evidence type="ECO:0000313" key="5">
    <source>
        <dbReference type="EMBL" id="PTX73483.1"/>
    </source>
</evidence>
<name>A0A2T6CDB8_9RHOB</name>
<dbReference type="InterPro" id="IPR039424">
    <property type="entry name" value="SBP_5"/>
</dbReference>
<accession>A0A2T6CDB8</accession>
<keyword evidence="3" id="KW-0732">Signal</keyword>
<gene>
    <name evidence="5" type="ORF">C8N31_107186</name>
</gene>
<comment type="subcellular location">
    <subcellularLocation>
        <location evidence="1">Periplasm</location>
    </subcellularLocation>
</comment>
<dbReference type="GO" id="GO:0043190">
    <property type="term" value="C:ATP-binding cassette (ABC) transporter complex"/>
    <property type="evidence" value="ECO:0007669"/>
    <property type="project" value="InterPro"/>
</dbReference>
<dbReference type="GO" id="GO:0015833">
    <property type="term" value="P:peptide transport"/>
    <property type="evidence" value="ECO:0007669"/>
    <property type="project" value="TreeGrafter"/>
</dbReference>
<comment type="similarity">
    <text evidence="2">Belongs to the bacterial solute-binding protein 5 family.</text>
</comment>
<dbReference type="EMBL" id="QBKU01000007">
    <property type="protein sequence ID" value="PTX73483.1"/>
    <property type="molecule type" value="Genomic_DNA"/>
</dbReference>
<proteinExistence type="inferred from homology"/>
<dbReference type="InterPro" id="IPR030678">
    <property type="entry name" value="Peptide/Ni-bd"/>
</dbReference>
<dbReference type="GO" id="GO:0030288">
    <property type="term" value="C:outer membrane-bounded periplasmic space"/>
    <property type="evidence" value="ECO:0007669"/>
    <property type="project" value="TreeGrafter"/>
</dbReference>
<evidence type="ECO:0000259" key="4">
    <source>
        <dbReference type="Pfam" id="PF00496"/>
    </source>
</evidence>
<dbReference type="Proteomes" id="UP000244092">
    <property type="component" value="Unassembled WGS sequence"/>
</dbReference>
<dbReference type="CDD" id="cd08497">
    <property type="entry name" value="MbnE-like"/>
    <property type="match status" value="1"/>
</dbReference>
<dbReference type="AlphaFoldDB" id="A0A2T6CDB8"/>
<protein>
    <submittedName>
        <fullName evidence="5">Peptide/nickel transport system substrate-binding protein</fullName>
    </submittedName>
</protein>
<feature type="domain" description="Solute-binding protein family 5" evidence="4">
    <location>
        <begin position="118"/>
        <end position="527"/>
    </location>
</feature>
<evidence type="ECO:0000256" key="3">
    <source>
        <dbReference type="ARBA" id="ARBA00022729"/>
    </source>
</evidence>
<evidence type="ECO:0000256" key="1">
    <source>
        <dbReference type="ARBA" id="ARBA00004418"/>
    </source>
</evidence>
<dbReference type="SUPFAM" id="SSF53850">
    <property type="entry name" value="Periplasmic binding protein-like II"/>
    <property type="match status" value="1"/>
</dbReference>
<dbReference type="InterPro" id="IPR000914">
    <property type="entry name" value="SBP_5_dom"/>
</dbReference>
<sequence>MASIKQGQIGIVAKMAMEFFQKLRGVAGASSLILFAAIAQAEPKHGISMYGAPALPPDFVSLPYVNADAPKGGQITLGNNGGFDSLNPFVRKGNKPWQLPFLTHESLMGRSWDEPFTLYGLLAESVETPDDRSWVEFTLRPEARFSDGSPVTVEDVIFSYNLLGTQGHPKYHGLRKQIETIEQTGPRKVRMTFNTDNRELALLAGMRPILSKAQWDGKDFANATLQDIPMGSGPYVVSDFKAGAQVVLTRNPDYWGAEVPVVRGTNNFDQIKIDFYGDANVLFEAFKGGEISAVREFNAETWATQYSFPAIDRGEVVKSTFAHQKPSGMTGFVMNTRRAPFDDWRLREAMIEAFNFEYINDALTGGSLPRISSYFSNSELAMRPGPATGQVLEALTPYADHLLPGTIEGYSLPVSDGTARNRKGIRAAMKLFEAAGYAPQNGVMQSADGTALNFRILLSKNNAEHTKIAELYIQALKRLGVAASVEVVDNAQLVARTSEFDFDLAHFRRALSLSPGNEQRYYWGSAAADQPGSRNLMGARNPAIDGLIDRMLSARDRAGFTAATRALDRVLTAGRYVIPFWQFNEGLIAHDARMVYPETLPLYGDGSYYMPQVWWWQDTVN</sequence>
<dbReference type="GO" id="GO:0042884">
    <property type="term" value="P:microcin transport"/>
    <property type="evidence" value="ECO:0007669"/>
    <property type="project" value="TreeGrafter"/>
</dbReference>